<organism evidence="2 3">
    <name type="scientific">Aliikangiella coralliicola</name>
    <dbReference type="NCBI Taxonomy" id="2592383"/>
    <lineage>
        <taxon>Bacteria</taxon>
        <taxon>Pseudomonadati</taxon>
        <taxon>Pseudomonadota</taxon>
        <taxon>Gammaproteobacteria</taxon>
        <taxon>Oceanospirillales</taxon>
        <taxon>Pleioneaceae</taxon>
        <taxon>Aliikangiella</taxon>
    </lineage>
</organism>
<reference evidence="2 3" key="1">
    <citation type="submission" date="2019-07" db="EMBL/GenBank/DDBJ databases">
        <title>Draft genome for Aliikangiella sp. M105.</title>
        <authorList>
            <person name="Wang G."/>
        </authorList>
    </citation>
    <scope>NUCLEOTIDE SEQUENCE [LARGE SCALE GENOMIC DNA]</scope>
    <source>
        <strain evidence="2 3">M105</strain>
    </source>
</reference>
<keyword evidence="1" id="KW-0812">Transmembrane</keyword>
<comment type="caution">
    <text evidence="2">The sequence shown here is derived from an EMBL/GenBank/DDBJ whole genome shotgun (WGS) entry which is preliminary data.</text>
</comment>
<gene>
    <name evidence="2" type="ORF">FLL46_12720</name>
</gene>
<dbReference type="AlphaFoldDB" id="A0A545UCW1"/>
<keyword evidence="1" id="KW-0472">Membrane</keyword>
<dbReference type="EMBL" id="VIKS01000008">
    <property type="protein sequence ID" value="TQV87306.1"/>
    <property type="molecule type" value="Genomic_DNA"/>
</dbReference>
<evidence type="ECO:0000313" key="3">
    <source>
        <dbReference type="Proteomes" id="UP000315439"/>
    </source>
</evidence>
<evidence type="ECO:0000313" key="2">
    <source>
        <dbReference type="EMBL" id="TQV87306.1"/>
    </source>
</evidence>
<sequence length="219" mass="24020">MESSCCNTKTVMPEVKTVSIPVKDIMQDLSADLPNFSWGGNTVFEDTDPVIHRLVGNVNNVPFEHFKMISFRENAMTEEWDERKFIGKISNEPFDYTLSVKKHDSLFDISATIREPAIPDMPNISITLDPQSGKVISTCPNILDLPEDNDSFLDPVSTMVFLASNRQQEYNKTCLITVLGFTFLSCGPLLLAPGVGTAAFVLCAGPALAAAVIGCKKKP</sequence>
<proteinExistence type="predicted"/>
<dbReference type="Proteomes" id="UP000315439">
    <property type="component" value="Unassembled WGS sequence"/>
</dbReference>
<evidence type="ECO:0000256" key="1">
    <source>
        <dbReference type="SAM" id="Phobius"/>
    </source>
</evidence>
<name>A0A545UCW1_9GAMM</name>
<dbReference type="RefSeq" id="WP_142893914.1">
    <property type="nucleotide sequence ID" value="NZ_ML660164.1"/>
</dbReference>
<keyword evidence="3" id="KW-1185">Reference proteome</keyword>
<accession>A0A545UCW1</accession>
<protein>
    <submittedName>
        <fullName evidence="2">Uncharacterized protein</fullName>
    </submittedName>
</protein>
<feature type="transmembrane region" description="Helical" evidence="1">
    <location>
        <begin position="173"/>
        <end position="191"/>
    </location>
</feature>
<keyword evidence="1" id="KW-1133">Transmembrane helix</keyword>
<feature type="transmembrane region" description="Helical" evidence="1">
    <location>
        <begin position="197"/>
        <end position="215"/>
    </location>
</feature>